<evidence type="ECO:0000256" key="1">
    <source>
        <dbReference type="SAM" id="MobiDB-lite"/>
    </source>
</evidence>
<name>A0ABS8Y575_DATST</name>
<gene>
    <name evidence="2" type="ORF">HAX54_012089</name>
</gene>
<organism evidence="2 3">
    <name type="scientific">Datura stramonium</name>
    <name type="common">Jimsonweed</name>
    <name type="synonym">Common thornapple</name>
    <dbReference type="NCBI Taxonomy" id="4076"/>
    <lineage>
        <taxon>Eukaryota</taxon>
        <taxon>Viridiplantae</taxon>
        <taxon>Streptophyta</taxon>
        <taxon>Embryophyta</taxon>
        <taxon>Tracheophyta</taxon>
        <taxon>Spermatophyta</taxon>
        <taxon>Magnoliopsida</taxon>
        <taxon>eudicotyledons</taxon>
        <taxon>Gunneridae</taxon>
        <taxon>Pentapetalae</taxon>
        <taxon>asterids</taxon>
        <taxon>lamiids</taxon>
        <taxon>Solanales</taxon>
        <taxon>Solanaceae</taxon>
        <taxon>Solanoideae</taxon>
        <taxon>Datureae</taxon>
        <taxon>Datura</taxon>
    </lineage>
</organism>
<accession>A0ABS8Y575</accession>
<feature type="compositionally biased region" description="Gly residues" evidence="1">
    <location>
        <begin position="21"/>
        <end position="31"/>
    </location>
</feature>
<reference evidence="2 3" key="1">
    <citation type="journal article" date="2021" name="BMC Genomics">
        <title>Datura genome reveals duplications of psychoactive alkaloid biosynthetic genes and high mutation rate following tissue culture.</title>
        <authorList>
            <person name="Rajewski A."/>
            <person name="Carter-House D."/>
            <person name="Stajich J."/>
            <person name="Litt A."/>
        </authorList>
    </citation>
    <scope>NUCLEOTIDE SEQUENCE [LARGE SCALE GENOMIC DNA]</scope>
    <source>
        <strain evidence="2">AR-01</strain>
    </source>
</reference>
<evidence type="ECO:0000313" key="2">
    <source>
        <dbReference type="EMBL" id="MCE5165757.1"/>
    </source>
</evidence>
<proteinExistence type="predicted"/>
<feature type="compositionally biased region" description="Low complexity" evidence="1">
    <location>
        <begin position="7"/>
        <end position="16"/>
    </location>
</feature>
<comment type="caution">
    <text evidence="2">The sequence shown here is derived from an EMBL/GenBank/DDBJ whole genome shotgun (WGS) entry which is preliminary data.</text>
</comment>
<protein>
    <submittedName>
        <fullName evidence="2">Uncharacterized protein</fullName>
    </submittedName>
</protein>
<dbReference type="EMBL" id="JACEIK010016989">
    <property type="protein sequence ID" value="MCE5165757.1"/>
    <property type="molecule type" value="Genomic_DNA"/>
</dbReference>
<feature type="region of interest" description="Disordered" evidence="1">
    <location>
        <begin position="1"/>
        <end position="41"/>
    </location>
</feature>
<feature type="non-terminal residue" evidence="2">
    <location>
        <position position="126"/>
    </location>
</feature>
<keyword evidence="3" id="KW-1185">Reference proteome</keyword>
<sequence>MAKKRPSSSASRSKAPFVQGEGHGTTPGGSRDGAHQTRAQTREQANLQLEVVNVSQPQVATLAQVQEQVVQDAPSTMPASVPTIALPTDVVMRFLNVLEALVPNHGGLPVPQTTSQVKAQVQLNVV</sequence>
<evidence type="ECO:0000313" key="3">
    <source>
        <dbReference type="Proteomes" id="UP000823775"/>
    </source>
</evidence>
<dbReference type="Proteomes" id="UP000823775">
    <property type="component" value="Unassembled WGS sequence"/>
</dbReference>